<dbReference type="InterPro" id="IPR028992">
    <property type="entry name" value="Hedgehog/Intein_dom"/>
</dbReference>
<dbReference type="EMBL" id="CP015017">
    <property type="protein sequence ID" value="APC00491.1"/>
    <property type="molecule type" value="Genomic_DNA"/>
</dbReference>
<proteinExistence type="predicted"/>
<dbReference type="Proteomes" id="UP000182060">
    <property type="component" value="Chromosome"/>
</dbReference>
<dbReference type="SUPFAM" id="SSF51294">
    <property type="entry name" value="Hedgehog/intein (Hint) domain"/>
    <property type="match status" value="1"/>
</dbReference>
<name>A0AAC9NH09_9BURK</name>
<reference evidence="2" key="1">
    <citation type="journal article" date="2017" name="Appl. Environ. Microbiol.">
        <title>Microdiversification of a pelagic Polynucleobacter species is mainly driven by acquisition of genomic islands from a partially interspecific gene pool.</title>
        <authorList>
            <person name="Hoetzinger M."/>
            <person name="Hahn M.W."/>
            <person name="Jezberova J."/>
            <person name="Schmidt J."/>
            <person name="Koll U."/>
        </authorList>
    </citation>
    <scope>NUCLEOTIDE SEQUENCE</scope>
    <source>
        <strain evidence="2">MWH-RechtKol4</strain>
    </source>
</reference>
<gene>
    <name evidence="2" type="ORF">AOC25_02065</name>
</gene>
<accession>A0AAC9NH09</accession>
<evidence type="ECO:0000259" key="1">
    <source>
        <dbReference type="Pfam" id="PF13403"/>
    </source>
</evidence>
<evidence type="ECO:0000313" key="3">
    <source>
        <dbReference type="Proteomes" id="UP000182060"/>
    </source>
</evidence>
<organism evidence="2 3">
    <name type="scientific">Polynucleobacter asymbioticus</name>
    <dbReference type="NCBI Taxonomy" id="576611"/>
    <lineage>
        <taxon>Bacteria</taxon>
        <taxon>Pseudomonadati</taxon>
        <taxon>Pseudomonadota</taxon>
        <taxon>Betaproteobacteria</taxon>
        <taxon>Burkholderiales</taxon>
        <taxon>Burkholderiaceae</taxon>
        <taxon>Polynucleobacter</taxon>
    </lineage>
</organism>
<dbReference type="RefSeq" id="WP_071538720.1">
    <property type="nucleotide sequence ID" value="NZ_CP015016.1"/>
</dbReference>
<dbReference type="Gene3D" id="2.170.16.10">
    <property type="entry name" value="Hedgehog/Intein (Hint) domain"/>
    <property type="match status" value="1"/>
</dbReference>
<feature type="domain" description="Hedgehog/Intein (Hint)" evidence="1">
    <location>
        <begin position="194"/>
        <end position="326"/>
    </location>
</feature>
<dbReference type="InterPro" id="IPR036844">
    <property type="entry name" value="Hint_dom_sf"/>
</dbReference>
<dbReference type="Pfam" id="PF13403">
    <property type="entry name" value="Hint_2"/>
    <property type="match status" value="1"/>
</dbReference>
<dbReference type="AlphaFoldDB" id="A0AAC9NH09"/>
<evidence type="ECO:0000313" key="2">
    <source>
        <dbReference type="EMBL" id="APC00491.1"/>
    </source>
</evidence>
<protein>
    <recommendedName>
        <fullName evidence="1">Hedgehog/Intein (Hint) domain-containing protein</fullName>
    </recommendedName>
</protein>
<sequence>MSLSDDQITSARAAADAQVAAAHSAEDAQVAAAHAAADMQVSAAVYGIVNNISPQEAVDAQIAANASAASAQIAASAQAASVYIAAASTAAAAQIADTVAAIEAGVPTDIQAATAATITAIQAAAAAHVTADQAMANAQVNAIQAAATAADTAIQAGGNSQAATIQASYITQAASIHAEYELYIANDLSRMTACFTPGTLISTPTGSTPVQDLQIGDLILNHVGDSIPVKWIGTQRFHPAFAGDNLPICIRQGALGNDLPLRDLYVSPGHALYIDHCLLIDAKALINGTTITQVTQWEGDVQYLHIETENHEIILAEGTPAETFMDNVSRTCFNNYSEYQALYPEEHEMIELDIPRVSHQRQLPNAVKAKLEAISEVLMGEGHGAKGRMVG</sequence>